<comment type="caution">
    <text evidence="10">The sequence shown here is derived from an EMBL/GenBank/DDBJ whole genome shotgun (WGS) entry which is preliminary data.</text>
</comment>
<evidence type="ECO:0000259" key="8">
    <source>
        <dbReference type="Pfam" id="PF18378"/>
    </source>
</evidence>
<comment type="subcellular location">
    <subcellularLocation>
        <location evidence="1">Nucleus</location>
        <location evidence="1">Nuclear pore complex</location>
    </subcellularLocation>
</comment>
<gene>
    <name evidence="10" type="primary">NUP188</name>
    <name evidence="10" type="ORF">LSUE1_G006213</name>
</gene>
<evidence type="ECO:0000259" key="9">
    <source>
        <dbReference type="Pfam" id="PF21093"/>
    </source>
</evidence>
<dbReference type="GO" id="GO:0006606">
    <property type="term" value="P:protein import into nucleus"/>
    <property type="evidence" value="ECO:0007669"/>
    <property type="project" value="TreeGrafter"/>
</dbReference>
<accession>A0A8T9CEC7</accession>
<dbReference type="Pfam" id="PF21093">
    <property type="entry name" value="Nup188_N-subdom_III"/>
    <property type="match status" value="1"/>
</dbReference>
<evidence type="ECO:0000256" key="5">
    <source>
        <dbReference type="ARBA" id="ARBA00023010"/>
    </source>
</evidence>
<dbReference type="GO" id="GO:0044611">
    <property type="term" value="C:nuclear pore inner ring"/>
    <property type="evidence" value="ECO:0007669"/>
    <property type="project" value="TreeGrafter"/>
</dbReference>
<dbReference type="InterPro" id="IPR048883">
    <property type="entry name" value="Nup188_N-subdom_III"/>
</dbReference>
<dbReference type="OrthoDB" id="102511at2759"/>
<evidence type="ECO:0000256" key="2">
    <source>
        <dbReference type="ARBA" id="ARBA00022448"/>
    </source>
</evidence>
<dbReference type="Pfam" id="PF21094">
    <property type="entry name" value="Nup188_SH3-like"/>
    <property type="match status" value="1"/>
</dbReference>
<evidence type="ECO:0000256" key="4">
    <source>
        <dbReference type="ARBA" id="ARBA00022927"/>
    </source>
</evidence>
<dbReference type="GO" id="GO:0051028">
    <property type="term" value="P:mRNA transport"/>
    <property type="evidence" value="ECO:0007669"/>
    <property type="project" value="UniProtKB-KW"/>
</dbReference>
<evidence type="ECO:0000313" key="10">
    <source>
        <dbReference type="EMBL" id="TVY82887.1"/>
    </source>
</evidence>
<evidence type="ECO:0000256" key="1">
    <source>
        <dbReference type="ARBA" id="ARBA00004567"/>
    </source>
</evidence>
<proteinExistence type="predicted"/>
<dbReference type="PANTHER" id="PTHR31431:SF1">
    <property type="entry name" value="NUCLEOPORIN NUP188"/>
    <property type="match status" value="1"/>
</dbReference>
<keyword evidence="11" id="KW-1185">Reference proteome</keyword>
<keyword evidence="5" id="KW-0811">Translocation</keyword>
<reference evidence="10 11" key="1">
    <citation type="submission" date="2018-05" db="EMBL/GenBank/DDBJ databases">
        <title>Genome sequencing and assembly of the regulated plant pathogen Lachnellula willkommii and related sister species for the development of diagnostic species identification markers.</title>
        <authorList>
            <person name="Giroux E."/>
            <person name="Bilodeau G."/>
        </authorList>
    </citation>
    <scope>NUCLEOTIDE SEQUENCE [LARGE SCALE GENOMIC DNA]</scope>
    <source>
        <strain evidence="10 11">CBS 268.59</strain>
    </source>
</reference>
<name>A0A8T9CEC7_9HELO</name>
<dbReference type="PANTHER" id="PTHR31431">
    <property type="entry name" value="NUCLEOPORIN NUP188 HOMOLOG"/>
    <property type="match status" value="1"/>
</dbReference>
<protein>
    <submittedName>
        <fullName evidence="10">Nucleoporin</fullName>
    </submittedName>
</protein>
<dbReference type="EMBL" id="QGMK01000262">
    <property type="protein sequence ID" value="TVY82887.1"/>
    <property type="molecule type" value="Genomic_DNA"/>
</dbReference>
<dbReference type="GO" id="GO:0006405">
    <property type="term" value="P:RNA export from nucleus"/>
    <property type="evidence" value="ECO:0007669"/>
    <property type="project" value="TreeGrafter"/>
</dbReference>
<dbReference type="GO" id="GO:0017056">
    <property type="term" value="F:structural constituent of nuclear pore"/>
    <property type="evidence" value="ECO:0007669"/>
    <property type="project" value="InterPro"/>
</dbReference>
<dbReference type="InterPro" id="IPR044840">
    <property type="entry name" value="Nup188"/>
</dbReference>
<evidence type="ECO:0000256" key="6">
    <source>
        <dbReference type="ARBA" id="ARBA00023132"/>
    </source>
</evidence>
<dbReference type="AlphaFoldDB" id="A0A8T9CEC7"/>
<keyword evidence="6" id="KW-0906">Nuclear pore complex</keyword>
<dbReference type="Proteomes" id="UP000469558">
    <property type="component" value="Unassembled WGS sequence"/>
</dbReference>
<organism evidence="10 11">
    <name type="scientific">Lachnellula suecica</name>
    <dbReference type="NCBI Taxonomy" id="602035"/>
    <lineage>
        <taxon>Eukaryota</taxon>
        <taxon>Fungi</taxon>
        <taxon>Dikarya</taxon>
        <taxon>Ascomycota</taxon>
        <taxon>Pezizomycotina</taxon>
        <taxon>Leotiomycetes</taxon>
        <taxon>Helotiales</taxon>
        <taxon>Lachnaceae</taxon>
        <taxon>Lachnellula</taxon>
    </lineage>
</organism>
<evidence type="ECO:0000256" key="7">
    <source>
        <dbReference type="ARBA" id="ARBA00023242"/>
    </source>
</evidence>
<keyword evidence="3" id="KW-0509">mRNA transport</keyword>
<evidence type="ECO:0000313" key="11">
    <source>
        <dbReference type="Proteomes" id="UP000469558"/>
    </source>
</evidence>
<keyword evidence="2" id="KW-0813">Transport</keyword>
<dbReference type="InterPro" id="IPR041634">
    <property type="entry name" value="Nup188_C"/>
</dbReference>
<keyword evidence="4" id="KW-0653">Protein transport</keyword>
<keyword evidence="7" id="KW-0539">Nucleus</keyword>
<dbReference type="Pfam" id="PF18378">
    <property type="entry name" value="Nup188_C"/>
    <property type="match status" value="1"/>
</dbReference>
<sequence>MQSLDDQNPIDFLAQAAINHCHTLETLSGFALRFGSTPDALFSSRTGAAMRIVILDLIKNLSSLGLQYGAEIVEPLLSALFGGQNYWDFADSKNEQGSKTAISILDAMQFFTYQLPDDFVDYELTQEMDNNNNIVLTRPINLFESRAKSLPSRAGSLAMTLIDGDFVVSAGTNGRIIANSPRVAFWFHQYSGLKYFGKLLETFLTASDSVDATTGSSVDRDSVVEMIDILASLLLSISRSSGTNANSKEDAQHVLETASSGLNRNRDIVTVVFDIFEEELQRQSTMSGSEVPLGVLVSCVHFIHAMIGTSPGQVYPLLSRSSLLGITRGEGRISTIVEGVELVSGRYDFLISCTRLYESLIEDIASNAIRRRSGVKASARFNDREEVGTGVPNHLLSKTILTFSRYLIDVLESSFSWKFIDENDRRRLNQTISTSFDRVLQYVFGVDATTPEPSFLASSTNSLRFQPLLVAYLDGLKGPDFTTSLNELTLWRTQVISVLNFSKTLLRVSNYLERPSSQLERSIFKTAPLIARLYAVNDLFQKPIVLLFEALVVTTDNGVEPPSLLGHLGQHTAKNFLHVLSDLDKPLVREANVSAIWHFLSMVVSNKQQWFANYLLTGKTPRDAVGLKQPQNTPSALEVPALLTTALEGLEKVAVISKSEALPMLEFVALSQNFWPWTVYESPKHTPLIKALEDYIEHARPLQPSTKLDGLIDACLQTKVAAYIAEIFAMHLFHSRQIGTLSSINDVVTSLSYYFRFAVGVPSLNSSLHTQLKRNFEARYPGCTPHDLKRTVLENRQVGKDYFYDLPLADKMLLTDEAWTGRKNDGLRREFETANVNLSLVDAQIAMFNSWRVLAIETSNDLSDNTRLQEALVAVSIDCLKANSKSQYSEEIFRRLCHQRADFALILTQRLIEGKCEAAMKSLLHQTWDTIRSLRGNFERELPKEDASYYRSLLKLLFIAIRAHTPTETNESLNASKRMQQSMPIVSVILDIIKYVVSVGFREYSAAIHDNAAESTPEDIALITGILQSCLRVPGIELCQSQIVSTMTANGTARVATTLFSWSDNLAIDGDPIYGELSILFLLELSTMPLMAEQLAIDGILGHIASANITSYLRRGNVSPFADGTGLQRCYSIWQRGILPLLLNLLDAVQLSIASEVALFLNQFSPLLDASSASLEAPQASRTGAQAQQKYISLSMCSEIHSLALLTFILSGFGADLPVVKWDAPAVLENVEFWLGARSILKEKILPMGVRDSDLAKQGRLEDRIVEELRGIRDILGAEA</sequence>
<evidence type="ECO:0000256" key="3">
    <source>
        <dbReference type="ARBA" id="ARBA00022816"/>
    </source>
</evidence>
<feature type="domain" description="Nuclear pore protein Nup188 C-terminal" evidence="8">
    <location>
        <begin position="923"/>
        <end position="1276"/>
    </location>
</feature>
<feature type="domain" description="Nucleoporin Nup188 N-terminal subdomain III" evidence="9">
    <location>
        <begin position="185"/>
        <end position="619"/>
    </location>
</feature>
<dbReference type="Gene3D" id="1.25.10.70">
    <property type="match status" value="1"/>
</dbReference>